<organism evidence="2 3">
    <name type="scientific">Clostridium luticellarii</name>
    <dbReference type="NCBI Taxonomy" id="1691940"/>
    <lineage>
        <taxon>Bacteria</taxon>
        <taxon>Bacillati</taxon>
        <taxon>Bacillota</taxon>
        <taxon>Clostridia</taxon>
        <taxon>Eubacteriales</taxon>
        <taxon>Clostridiaceae</taxon>
        <taxon>Clostridium</taxon>
    </lineage>
</organism>
<dbReference type="Proteomes" id="UP000237798">
    <property type="component" value="Unassembled WGS sequence"/>
</dbReference>
<protein>
    <recommendedName>
        <fullName evidence="1">TfoX C-terminal domain-containing protein</fullName>
    </recommendedName>
</protein>
<evidence type="ECO:0000259" key="1">
    <source>
        <dbReference type="Pfam" id="PF04994"/>
    </source>
</evidence>
<dbReference type="Gene3D" id="1.10.150.20">
    <property type="entry name" value="5' to 3' exonuclease, C-terminal subdomain"/>
    <property type="match status" value="1"/>
</dbReference>
<feature type="domain" description="TfoX C-terminal" evidence="1">
    <location>
        <begin position="3"/>
        <end position="79"/>
    </location>
</feature>
<dbReference type="InterPro" id="IPR047525">
    <property type="entry name" value="TfoX-like"/>
</dbReference>
<dbReference type="EMBL" id="PVXP01000045">
    <property type="protein sequence ID" value="PRR83515.1"/>
    <property type="molecule type" value="Genomic_DNA"/>
</dbReference>
<evidence type="ECO:0000313" key="3">
    <source>
        <dbReference type="Proteomes" id="UP000237798"/>
    </source>
</evidence>
<gene>
    <name evidence="2" type="ORF">CLLU_26460</name>
</gene>
<reference evidence="2 3" key="1">
    <citation type="submission" date="2018-03" db="EMBL/GenBank/DDBJ databases">
        <title>Genome sequence of Clostridium luticellarii DSM 29923.</title>
        <authorList>
            <person name="Poehlein A."/>
            <person name="Daniel R."/>
        </authorList>
    </citation>
    <scope>NUCLEOTIDE SEQUENCE [LARGE SCALE GENOMIC DNA]</scope>
    <source>
        <strain evidence="2 3">DSM 29923</strain>
    </source>
</reference>
<sequence length="86" mass="9837">MGELSKLPNIGKEVERQLNEAGIFTYAELRDIGAERAWLKIQEIDASACIHRLLALEGAIHGVKKTALPQERKAELKDFYNWHKHK</sequence>
<evidence type="ECO:0000313" key="2">
    <source>
        <dbReference type="EMBL" id="PRR83515.1"/>
    </source>
</evidence>
<keyword evidence="3" id="KW-1185">Reference proteome</keyword>
<dbReference type="PANTHER" id="PTHR36121">
    <property type="entry name" value="PROTEIN SXY"/>
    <property type="match status" value="1"/>
</dbReference>
<dbReference type="RefSeq" id="WP_106010238.1">
    <property type="nucleotide sequence ID" value="NZ_JALCPJ010000038.1"/>
</dbReference>
<proteinExistence type="predicted"/>
<name>A0A2T0BHZ6_9CLOT</name>
<dbReference type="PANTHER" id="PTHR36121:SF1">
    <property type="entry name" value="PROTEIN SXY"/>
    <property type="match status" value="1"/>
</dbReference>
<dbReference type="AlphaFoldDB" id="A0A2T0BHZ6"/>
<dbReference type="Pfam" id="PF04994">
    <property type="entry name" value="TfoX_C"/>
    <property type="match status" value="1"/>
</dbReference>
<accession>A0A2T0BHZ6</accession>
<dbReference type="OrthoDB" id="9796798at2"/>
<comment type="caution">
    <text evidence="2">The sequence shown here is derived from an EMBL/GenBank/DDBJ whole genome shotgun (WGS) entry which is preliminary data.</text>
</comment>
<dbReference type="InterPro" id="IPR007077">
    <property type="entry name" value="TfoX_C"/>
</dbReference>